<keyword evidence="4" id="KW-0805">Transcription regulation</keyword>
<evidence type="ECO:0000256" key="2">
    <source>
        <dbReference type="ARBA" id="ARBA00010741"/>
    </source>
</evidence>
<comment type="similarity">
    <text evidence="2">Belongs to the mitochondrion-specific ribosomal protein mL67 family.</text>
</comment>
<reference evidence="10" key="2">
    <citation type="submission" date="2023-05" db="EMBL/GenBank/DDBJ databases">
        <authorList>
            <consortium name="Lawrence Berkeley National Laboratory"/>
            <person name="Steindorff A."/>
            <person name="Hensen N."/>
            <person name="Bonometti L."/>
            <person name="Westerberg I."/>
            <person name="Brannstrom I.O."/>
            <person name="Guillou S."/>
            <person name="Cros-Aarteil S."/>
            <person name="Calhoun S."/>
            <person name="Haridas S."/>
            <person name="Kuo A."/>
            <person name="Mondo S."/>
            <person name="Pangilinan J."/>
            <person name="Riley R."/>
            <person name="Labutti K."/>
            <person name="Andreopoulos B."/>
            <person name="Lipzen A."/>
            <person name="Chen C."/>
            <person name="Yanf M."/>
            <person name="Daum C."/>
            <person name="Ng V."/>
            <person name="Clum A."/>
            <person name="Ohm R."/>
            <person name="Martin F."/>
            <person name="Silar P."/>
            <person name="Natvig D."/>
            <person name="Lalanne C."/>
            <person name="Gautier V."/>
            <person name="Ament-Velasquez S.L."/>
            <person name="Kruys A."/>
            <person name="Hutchinson M.I."/>
            <person name="Powell A.J."/>
            <person name="Barry K."/>
            <person name="Miller A.N."/>
            <person name="Grigoriev I.V."/>
            <person name="Debuchy R."/>
            <person name="Gladieux P."/>
            <person name="Thoren M.H."/>
            <person name="Johannesson H."/>
        </authorList>
    </citation>
    <scope>NUCLEOTIDE SEQUENCE</scope>
    <source>
        <strain evidence="10">CBS 731.68</strain>
    </source>
</reference>
<dbReference type="GO" id="GO:1990904">
    <property type="term" value="C:ribonucleoprotein complex"/>
    <property type="evidence" value="ECO:0007669"/>
    <property type="project" value="UniProtKB-KW"/>
</dbReference>
<dbReference type="RefSeq" id="XP_062647018.1">
    <property type="nucleotide sequence ID" value="XM_062793044.1"/>
</dbReference>
<accession>A0AAN6Z350</accession>
<keyword evidence="6" id="KW-0804">Transcription</keyword>
<comment type="caution">
    <text evidence="10">The sequence shown here is derived from an EMBL/GenBank/DDBJ whole genome shotgun (WGS) entry which is preliminary data.</text>
</comment>
<dbReference type="GO" id="GO:0000150">
    <property type="term" value="F:DNA strand exchange activity"/>
    <property type="evidence" value="ECO:0007669"/>
    <property type="project" value="InterPro"/>
</dbReference>
<evidence type="ECO:0000256" key="4">
    <source>
        <dbReference type="ARBA" id="ARBA00023015"/>
    </source>
</evidence>
<evidence type="ECO:0000256" key="6">
    <source>
        <dbReference type="ARBA" id="ARBA00023163"/>
    </source>
</evidence>
<dbReference type="GO" id="GO:0005739">
    <property type="term" value="C:mitochondrion"/>
    <property type="evidence" value="ECO:0007669"/>
    <property type="project" value="UniProtKB-SubCell"/>
</dbReference>
<name>A0AAN6Z350_9PEZI</name>
<evidence type="ECO:0000256" key="7">
    <source>
        <dbReference type="ARBA" id="ARBA00023274"/>
    </source>
</evidence>
<dbReference type="PANTHER" id="PTHR28184:SF1">
    <property type="entry name" value="LARGE RIBOSOMAL SUBUNIT PROTEIN ML67"/>
    <property type="match status" value="1"/>
</dbReference>
<keyword evidence="3" id="KW-0689">Ribosomal protein</keyword>
<comment type="subcellular location">
    <subcellularLocation>
        <location evidence="1">Mitochondrion</location>
    </subcellularLocation>
</comment>
<dbReference type="EMBL" id="MU853229">
    <property type="protein sequence ID" value="KAK4123247.1"/>
    <property type="molecule type" value="Genomic_DNA"/>
</dbReference>
<evidence type="ECO:0000256" key="1">
    <source>
        <dbReference type="ARBA" id="ARBA00004173"/>
    </source>
</evidence>
<feature type="region of interest" description="Disordered" evidence="9">
    <location>
        <begin position="83"/>
        <end position="107"/>
    </location>
</feature>
<evidence type="ECO:0000256" key="9">
    <source>
        <dbReference type="SAM" id="MobiDB-lite"/>
    </source>
</evidence>
<keyword evidence="11" id="KW-1185">Reference proteome</keyword>
<gene>
    <name evidence="10" type="ORF">N657DRAFT_645997</name>
</gene>
<evidence type="ECO:0000313" key="10">
    <source>
        <dbReference type="EMBL" id="KAK4123247.1"/>
    </source>
</evidence>
<dbReference type="AlphaFoldDB" id="A0AAN6Z350"/>
<reference evidence="10" key="1">
    <citation type="journal article" date="2023" name="Mol. Phylogenet. Evol.">
        <title>Genome-scale phylogeny and comparative genomics of the fungal order Sordariales.</title>
        <authorList>
            <person name="Hensen N."/>
            <person name="Bonometti L."/>
            <person name="Westerberg I."/>
            <person name="Brannstrom I.O."/>
            <person name="Guillou S."/>
            <person name="Cros-Aarteil S."/>
            <person name="Calhoun S."/>
            <person name="Haridas S."/>
            <person name="Kuo A."/>
            <person name="Mondo S."/>
            <person name="Pangilinan J."/>
            <person name="Riley R."/>
            <person name="LaButti K."/>
            <person name="Andreopoulos B."/>
            <person name="Lipzen A."/>
            <person name="Chen C."/>
            <person name="Yan M."/>
            <person name="Daum C."/>
            <person name="Ng V."/>
            <person name="Clum A."/>
            <person name="Steindorff A."/>
            <person name="Ohm R.A."/>
            <person name="Martin F."/>
            <person name="Silar P."/>
            <person name="Natvig D.O."/>
            <person name="Lalanne C."/>
            <person name="Gautier V."/>
            <person name="Ament-Velasquez S.L."/>
            <person name="Kruys A."/>
            <person name="Hutchinson M.I."/>
            <person name="Powell A.J."/>
            <person name="Barry K."/>
            <person name="Miller A.N."/>
            <person name="Grigoriev I.V."/>
            <person name="Debuchy R."/>
            <person name="Gladieux P."/>
            <person name="Hiltunen Thoren M."/>
            <person name="Johannesson H."/>
        </authorList>
    </citation>
    <scope>NUCLEOTIDE SEQUENCE</scope>
    <source>
        <strain evidence="10">CBS 731.68</strain>
    </source>
</reference>
<keyword evidence="5" id="KW-0496">Mitochondrion</keyword>
<protein>
    <recommendedName>
        <fullName evidence="8">Large ribosomal subunit protein mL67</fullName>
    </recommendedName>
</protein>
<dbReference type="GO" id="GO:0003697">
    <property type="term" value="F:single-stranded DNA binding"/>
    <property type="evidence" value="ECO:0007669"/>
    <property type="project" value="InterPro"/>
</dbReference>
<dbReference type="InterPro" id="IPR024629">
    <property type="entry name" value="Ribosomal_mL67"/>
</dbReference>
<evidence type="ECO:0000256" key="5">
    <source>
        <dbReference type="ARBA" id="ARBA00023128"/>
    </source>
</evidence>
<proteinExistence type="inferred from homology"/>
<dbReference type="GO" id="GO:0005840">
    <property type="term" value="C:ribosome"/>
    <property type="evidence" value="ECO:0007669"/>
    <property type="project" value="UniProtKB-KW"/>
</dbReference>
<dbReference type="PANTHER" id="PTHR28184">
    <property type="entry name" value="MITOCHONDRIAL HOMOLOGOUS RECOMBINATION PROTEIN 1"/>
    <property type="match status" value="1"/>
</dbReference>
<sequence>MVVEFGSGRGDVGRSVFHKLRELQRRHQLEWDDPALLNMSRRERGKALNDQRGNSVADLAAVLAGKGKGNRVVLSEYTQTSQVQAGGKAKEGEKKGVKTPVETAEGAGGDEVVEEGVVEVTLDKSEGEEAGKKVKLYQATVYWANEQDKYYAESWTENVTHVVGLPEKGKKGKEAVEAAEAVEAEAAAEAPKAETAEAVKVE</sequence>
<dbReference type="GeneID" id="87829813"/>
<evidence type="ECO:0000256" key="8">
    <source>
        <dbReference type="ARBA" id="ARBA00035185"/>
    </source>
</evidence>
<organism evidence="10 11">
    <name type="scientific">Parathielavia appendiculata</name>
    <dbReference type="NCBI Taxonomy" id="2587402"/>
    <lineage>
        <taxon>Eukaryota</taxon>
        <taxon>Fungi</taxon>
        <taxon>Dikarya</taxon>
        <taxon>Ascomycota</taxon>
        <taxon>Pezizomycotina</taxon>
        <taxon>Sordariomycetes</taxon>
        <taxon>Sordariomycetidae</taxon>
        <taxon>Sordariales</taxon>
        <taxon>Chaetomiaceae</taxon>
        <taxon>Parathielavia</taxon>
    </lineage>
</organism>
<keyword evidence="7" id="KW-0687">Ribonucleoprotein</keyword>
<evidence type="ECO:0000256" key="3">
    <source>
        <dbReference type="ARBA" id="ARBA00022980"/>
    </source>
</evidence>
<dbReference type="Proteomes" id="UP001302602">
    <property type="component" value="Unassembled WGS sequence"/>
</dbReference>
<dbReference type="GO" id="GO:0003735">
    <property type="term" value="F:structural constituent of ribosome"/>
    <property type="evidence" value="ECO:0007669"/>
    <property type="project" value="TreeGrafter"/>
</dbReference>
<evidence type="ECO:0000313" key="11">
    <source>
        <dbReference type="Proteomes" id="UP001302602"/>
    </source>
</evidence>